<dbReference type="InterPro" id="IPR002935">
    <property type="entry name" value="SAM_O-MeTrfase"/>
</dbReference>
<dbReference type="PROSITE" id="PS51682">
    <property type="entry name" value="SAM_OMT_I"/>
    <property type="match status" value="1"/>
</dbReference>
<keyword evidence="5" id="KW-1185">Reference proteome</keyword>
<evidence type="ECO:0000313" key="5">
    <source>
        <dbReference type="Proteomes" id="UP000238762"/>
    </source>
</evidence>
<keyword evidence="2 4" id="KW-0808">Transferase</keyword>
<dbReference type="GO" id="GO:0008171">
    <property type="term" value="F:O-methyltransferase activity"/>
    <property type="evidence" value="ECO:0007669"/>
    <property type="project" value="InterPro"/>
</dbReference>
<evidence type="ECO:0000256" key="1">
    <source>
        <dbReference type="ARBA" id="ARBA00022603"/>
    </source>
</evidence>
<dbReference type="Proteomes" id="UP000238762">
    <property type="component" value="Unassembled WGS sequence"/>
</dbReference>
<reference evidence="4 5" key="2">
    <citation type="submission" date="2018-03" db="EMBL/GenBank/DDBJ databases">
        <title>The ancient ancestry and fast evolution of plastids.</title>
        <authorList>
            <person name="Moore K.R."/>
            <person name="Magnabosco C."/>
            <person name="Momper L."/>
            <person name="Gold D.A."/>
            <person name="Bosak T."/>
            <person name="Fournier G.P."/>
        </authorList>
    </citation>
    <scope>NUCLEOTIDE SEQUENCE [LARGE SCALE GENOMIC DNA]</scope>
    <source>
        <strain evidence="4 5">CCAP 1448/3</strain>
    </source>
</reference>
<dbReference type="PANTHER" id="PTHR10509:SF14">
    <property type="entry name" value="CAFFEOYL-COA O-METHYLTRANSFERASE 3-RELATED"/>
    <property type="match status" value="1"/>
</dbReference>
<keyword evidence="3" id="KW-0949">S-adenosyl-L-methionine</keyword>
<protein>
    <submittedName>
        <fullName evidence="4">SAM-dependent methyltransferase</fullName>
    </submittedName>
</protein>
<name>A0A2T1C4G3_9CYAN</name>
<comment type="caution">
    <text evidence="4">The sequence shown here is derived from an EMBL/GenBank/DDBJ whole genome shotgun (WGS) entry which is preliminary data.</text>
</comment>
<organism evidence="4 5">
    <name type="scientific">Merismopedia glauca CCAP 1448/3</name>
    <dbReference type="NCBI Taxonomy" id="1296344"/>
    <lineage>
        <taxon>Bacteria</taxon>
        <taxon>Bacillati</taxon>
        <taxon>Cyanobacteriota</taxon>
        <taxon>Cyanophyceae</taxon>
        <taxon>Synechococcales</taxon>
        <taxon>Merismopediaceae</taxon>
        <taxon>Merismopedia</taxon>
    </lineage>
</organism>
<dbReference type="OrthoDB" id="9799672at2"/>
<evidence type="ECO:0000256" key="3">
    <source>
        <dbReference type="ARBA" id="ARBA00022691"/>
    </source>
</evidence>
<dbReference type="AlphaFoldDB" id="A0A2T1C4G3"/>
<dbReference type="GO" id="GO:0032259">
    <property type="term" value="P:methylation"/>
    <property type="evidence" value="ECO:0007669"/>
    <property type="project" value="UniProtKB-KW"/>
</dbReference>
<reference evidence="4 5" key="1">
    <citation type="submission" date="2018-02" db="EMBL/GenBank/DDBJ databases">
        <authorList>
            <person name="Cohen D.B."/>
            <person name="Kent A.D."/>
        </authorList>
    </citation>
    <scope>NUCLEOTIDE SEQUENCE [LARGE SCALE GENOMIC DNA]</scope>
    <source>
        <strain evidence="4 5">CCAP 1448/3</strain>
    </source>
</reference>
<dbReference type="EMBL" id="PVWJ01000043">
    <property type="protein sequence ID" value="PSB03027.1"/>
    <property type="molecule type" value="Genomic_DNA"/>
</dbReference>
<gene>
    <name evidence="4" type="ORF">C7B64_10530</name>
</gene>
<sequence>MSNKSIGLDSKLYNYLLSVSLREPEILQQLRQETANHPYANMQIAPEQGQFMALLVQLLGAKKTIEVGTFTGYSALAVALALPPNGQVIACDVSAEFTAIARRYWQLAGVDGKIDLRLAPALETLDELLANELAGSFDFAFIDADKENYQAYYERCLKLVRVGGLIAVDNVLWDGQVADNNIQDSSTISIRDFNYQLHNDRRVTISLIPIADGLTLALKH</sequence>
<keyword evidence="1 4" id="KW-0489">Methyltransferase</keyword>
<evidence type="ECO:0000313" key="4">
    <source>
        <dbReference type="EMBL" id="PSB03027.1"/>
    </source>
</evidence>
<evidence type="ECO:0000256" key="2">
    <source>
        <dbReference type="ARBA" id="ARBA00022679"/>
    </source>
</evidence>
<dbReference type="Gene3D" id="3.40.50.150">
    <property type="entry name" value="Vaccinia Virus protein VP39"/>
    <property type="match status" value="1"/>
</dbReference>
<dbReference type="Pfam" id="PF01596">
    <property type="entry name" value="Methyltransf_3"/>
    <property type="match status" value="1"/>
</dbReference>
<dbReference type="PANTHER" id="PTHR10509">
    <property type="entry name" value="O-METHYLTRANSFERASE-RELATED"/>
    <property type="match status" value="1"/>
</dbReference>
<accession>A0A2T1C4G3</accession>
<dbReference type="GO" id="GO:0008757">
    <property type="term" value="F:S-adenosylmethionine-dependent methyltransferase activity"/>
    <property type="evidence" value="ECO:0007669"/>
    <property type="project" value="TreeGrafter"/>
</dbReference>
<dbReference type="InterPro" id="IPR050362">
    <property type="entry name" value="Cation-dep_OMT"/>
</dbReference>
<dbReference type="InterPro" id="IPR029063">
    <property type="entry name" value="SAM-dependent_MTases_sf"/>
</dbReference>
<dbReference type="CDD" id="cd02440">
    <property type="entry name" value="AdoMet_MTases"/>
    <property type="match status" value="1"/>
</dbReference>
<proteinExistence type="predicted"/>
<dbReference type="SUPFAM" id="SSF53335">
    <property type="entry name" value="S-adenosyl-L-methionine-dependent methyltransferases"/>
    <property type="match status" value="1"/>
</dbReference>